<comment type="caution">
    <text evidence="2">The sequence shown here is derived from an EMBL/GenBank/DDBJ whole genome shotgun (WGS) entry which is preliminary data.</text>
</comment>
<feature type="compositionally biased region" description="Acidic residues" evidence="1">
    <location>
        <begin position="68"/>
        <end position="77"/>
    </location>
</feature>
<dbReference type="Proteomes" id="UP000317933">
    <property type="component" value="Unassembled WGS sequence"/>
</dbReference>
<reference evidence="2 3" key="1">
    <citation type="journal article" date="2019" name="Environ. Microbiol.">
        <title>Species interactions and distinct microbial communities in high Arctic permafrost affected cryosols are associated with the CH4 and CO2 gas fluxes.</title>
        <authorList>
            <person name="Altshuler I."/>
            <person name="Hamel J."/>
            <person name="Turney S."/>
            <person name="Magnuson E."/>
            <person name="Levesque R."/>
            <person name="Greer C."/>
            <person name="Whyte L.G."/>
        </authorList>
    </citation>
    <scope>NUCLEOTIDE SEQUENCE [LARGE SCALE GENOMIC DNA]</scope>
    <source>
        <strain evidence="2 3">E3</strain>
    </source>
</reference>
<evidence type="ECO:0000313" key="2">
    <source>
        <dbReference type="EMBL" id="TPG76313.1"/>
    </source>
</evidence>
<dbReference type="RefSeq" id="WP_140668752.1">
    <property type="nucleotide sequence ID" value="NZ_RCZE01000008.1"/>
</dbReference>
<name>A0A502HRA8_9PSED</name>
<feature type="region of interest" description="Disordered" evidence="1">
    <location>
        <begin position="52"/>
        <end position="77"/>
    </location>
</feature>
<proteinExistence type="predicted"/>
<gene>
    <name evidence="2" type="ORF">EAH78_18290</name>
</gene>
<protein>
    <recommendedName>
        <fullName evidence="4">DUF2635 domain-containing protein</fullName>
    </recommendedName>
</protein>
<evidence type="ECO:0000313" key="3">
    <source>
        <dbReference type="Proteomes" id="UP000317933"/>
    </source>
</evidence>
<evidence type="ECO:0008006" key="4">
    <source>
        <dbReference type="Google" id="ProtNLM"/>
    </source>
</evidence>
<dbReference type="EMBL" id="RCZE01000008">
    <property type="protein sequence ID" value="TPG76313.1"/>
    <property type="molecule type" value="Genomic_DNA"/>
</dbReference>
<accession>A0A502HRA8</accession>
<organism evidence="2 3">
    <name type="scientific">Pseudomonas arsenicoxydans</name>
    <dbReference type="NCBI Taxonomy" id="702115"/>
    <lineage>
        <taxon>Bacteria</taxon>
        <taxon>Pseudomonadati</taxon>
        <taxon>Pseudomonadota</taxon>
        <taxon>Gammaproteobacteria</taxon>
        <taxon>Pseudomonadales</taxon>
        <taxon>Pseudomonadaceae</taxon>
        <taxon>Pseudomonas</taxon>
    </lineage>
</organism>
<sequence>MKQKITLLNKSEAVIDGIKPGATTQVDAVDEKTPSDPFWRRRLADKSFAVIVERKKTQPPQATQPPEPIEEQDTDNE</sequence>
<dbReference type="AlphaFoldDB" id="A0A502HRA8"/>
<evidence type="ECO:0000256" key="1">
    <source>
        <dbReference type="SAM" id="MobiDB-lite"/>
    </source>
</evidence>